<dbReference type="InterPro" id="IPR045155">
    <property type="entry name" value="Beta-lactam_cat"/>
</dbReference>
<protein>
    <recommendedName>
        <fullName evidence="1">Beta-lactamase class A catalytic domain-containing protein</fullName>
    </recommendedName>
</protein>
<dbReference type="Proteomes" id="UP000290889">
    <property type="component" value="Chromosome"/>
</dbReference>
<dbReference type="RefSeq" id="WP_129602787.1">
    <property type="nucleotide sequence ID" value="NZ_CP035544.1"/>
</dbReference>
<dbReference type="PROSITE" id="PS51257">
    <property type="entry name" value="PROKAR_LIPOPROTEIN"/>
    <property type="match status" value="1"/>
</dbReference>
<evidence type="ECO:0000259" key="1">
    <source>
        <dbReference type="Pfam" id="PF13354"/>
    </source>
</evidence>
<dbReference type="Pfam" id="PF13354">
    <property type="entry name" value="Beta-lactamase2"/>
    <property type="match status" value="1"/>
</dbReference>
<organism evidence="2 3">
    <name type="scientific">Muriicola soli</name>
    <dbReference type="NCBI Taxonomy" id="2507538"/>
    <lineage>
        <taxon>Bacteria</taxon>
        <taxon>Pseudomonadati</taxon>
        <taxon>Bacteroidota</taxon>
        <taxon>Flavobacteriia</taxon>
        <taxon>Flavobacteriales</taxon>
        <taxon>Flavobacteriaceae</taxon>
        <taxon>Muriicola</taxon>
    </lineage>
</organism>
<evidence type="ECO:0000313" key="2">
    <source>
        <dbReference type="EMBL" id="QBA63622.1"/>
    </source>
</evidence>
<dbReference type="Gene3D" id="3.40.710.10">
    <property type="entry name" value="DD-peptidase/beta-lactamase superfamily"/>
    <property type="match status" value="1"/>
</dbReference>
<proteinExistence type="predicted"/>
<dbReference type="InterPro" id="IPR012338">
    <property type="entry name" value="Beta-lactam/transpept-like"/>
</dbReference>
<gene>
    <name evidence="2" type="ORF">EQY75_03080</name>
</gene>
<dbReference type="GO" id="GO:0030655">
    <property type="term" value="P:beta-lactam antibiotic catabolic process"/>
    <property type="evidence" value="ECO:0007669"/>
    <property type="project" value="InterPro"/>
</dbReference>
<evidence type="ECO:0000313" key="3">
    <source>
        <dbReference type="Proteomes" id="UP000290889"/>
    </source>
</evidence>
<name>A0A411E7J0_9FLAO</name>
<dbReference type="KEGG" id="mur:EQY75_03080"/>
<dbReference type="EMBL" id="CP035544">
    <property type="protein sequence ID" value="QBA63622.1"/>
    <property type="molecule type" value="Genomic_DNA"/>
</dbReference>
<reference evidence="2 3" key="1">
    <citation type="submission" date="2019-01" db="EMBL/GenBank/DDBJ databases">
        <title>Muriicola soli sp. nov., isolated from soil.</title>
        <authorList>
            <person name="Kang H.J."/>
            <person name="Kim S.B."/>
        </authorList>
    </citation>
    <scope>NUCLEOTIDE SEQUENCE [LARGE SCALE GENOMIC DNA]</scope>
    <source>
        <strain evidence="2 3">MMS17-SY002</strain>
    </source>
</reference>
<dbReference type="OrthoDB" id="1884322at2"/>
<sequence length="384" mass="43634">MKITNHKAIGHLLCSFLVVGGFSGCSDATSVNEPLKSALNSEDLRIRKVMDDPSPYEIQIRFTRINRKKDTVYFEDYEYNVDSTHYFYPASTVKFPIAVLALEKINRNENLSLNTRFYVEGDSLETTFAKEITKIFAVSDNDASNRLFEFLGQDAINASFKEKNIGPARFSHRLSVPEADEVTTRPLVIYLNDSTTTLLTNSVNTPPESLRLLGISKGQGFYEGDSLLQGSFDFSKKNYYPISTQHGVLKRIVFPGVFPQNERFDLSDAQRNFLLNAMKAVPREAGYSVEDYYDSYGKFFIYGDSKEEIPSFMKIYNKVGYAYGTLTDCAYVKDEKNDVEFMLTATILVNADGIFNDNEYEYDEIGIPFLTALGNELYKTELKR</sequence>
<dbReference type="GO" id="GO:0008800">
    <property type="term" value="F:beta-lactamase activity"/>
    <property type="evidence" value="ECO:0007669"/>
    <property type="project" value="InterPro"/>
</dbReference>
<dbReference type="SUPFAM" id="SSF56601">
    <property type="entry name" value="beta-lactamase/transpeptidase-like"/>
    <property type="match status" value="1"/>
</dbReference>
<feature type="domain" description="Beta-lactamase class A catalytic" evidence="1">
    <location>
        <begin position="78"/>
        <end position="193"/>
    </location>
</feature>
<dbReference type="AlphaFoldDB" id="A0A411E7J0"/>
<accession>A0A411E7J0</accession>
<keyword evidence="3" id="KW-1185">Reference proteome</keyword>